<organism evidence="1 2">
    <name type="scientific">Brassica carinata</name>
    <name type="common">Ethiopian mustard</name>
    <name type="synonym">Abyssinian cabbage</name>
    <dbReference type="NCBI Taxonomy" id="52824"/>
    <lineage>
        <taxon>Eukaryota</taxon>
        <taxon>Viridiplantae</taxon>
        <taxon>Streptophyta</taxon>
        <taxon>Embryophyta</taxon>
        <taxon>Tracheophyta</taxon>
        <taxon>Spermatophyta</taxon>
        <taxon>Magnoliopsida</taxon>
        <taxon>eudicotyledons</taxon>
        <taxon>Gunneridae</taxon>
        <taxon>Pentapetalae</taxon>
        <taxon>rosids</taxon>
        <taxon>malvids</taxon>
        <taxon>Brassicales</taxon>
        <taxon>Brassicaceae</taxon>
        <taxon>Brassiceae</taxon>
        <taxon>Brassica</taxon>
    </lineage>
</organism>
<sequence length="137" mass="15473">MGVEKLTVEYSTLFADQKRVQDTITTDKIHPAPPTSDQTAYEMYENVEGLYNNGWCSGQVRMVLRGIPDESSMFTEVPMAEPAHELNQNPHHKWKPKAEQCVVQVQKPKGEIGTGNQGEYKANKEQEVHIAMADLKE</sequence>
<protein>
    <recommendedName>
        <fullName evidence="3">Agenet domain-containing protein</fullName>
    </recommendedName>
</protein>
<evidence type="ECO:0000313" key="2">
    <source>
        <dbReference type="Proteomes" id="UP000886595"/>
    </source>
</evidence>
<comment type="caution">
    <text evidence="1">The sequence shown here is derived from an EMBL/GenBank/DDBJ whole genome shotgun (WGS) entry which is preliminary data.</text>
</comment>
<gene>
    <name evidence="1" type="ORF">Bca52824_035322</name>
</gene>
<accession>A0A8X7S2H5</accession>
<dbReference type="EMBL" id="JAAMPC010000008">
    <property type="protein sequence ID" value="KAG2298850.1"/>
    <property type="molecule type" value="Genomic_DNA"/>
</dbReference>
<dbReference type="Proteomes" id="UP000886595">
    <property type="component" value="Unassembled WGS sequence"/>
</dbReference>
<evidence type="ECO:0000313" key="1">
    <source>
        <dbReference type="EMBL" id="KAG2298850.1"/>
    </source>
</evidence>
<proteinExistence type="predicted"/>
<name>A0A8X7S2H5_BRACI</name>
<evidence type="ECO:0008006" key="3">
    <source>
        <dbReference type="Google" id="ProtNLM"/>
    </source>
</evidence>
<reference evidence="1 2" key="1">
    <citation type="submission" date="2020-02" db="EMBL/GenBank/DDBJ databases">
        <authorList>
            <person name="Ma Q."/>
            <person name="Huang Y."/>
            <person name="Song X."/>
            <person name="Pei D."/>
        </authorList>
    </citation>
    <scope>NUCLEOTIDE SEQUENCE [LARGE SCALE GENOMIC DNA]</scope>
    <source>
        <strain evidence="1">Sxm20200214</strain>
        <tissue evidence="1">Leaf</tissue>
    </source>
</reference>
<keyword evidence="2" id="KW-1185">Reference proteome</keyword>
<dbReference type="AlphaFoldDB" id="A0A8X7S2H5"/>